<reference evidence="3" key="1">
    <citation type="submission" date="2021-03" db="EMBL/GenBank/DDBJ databases">
        <title>Genome sequencing and assembly of Tianweitania sediminis.</title>
        <authorList>
            <person name="Chhetri G."/>
        </authorList>
    </citation>
    <scope>NUCLEOTIDE SEQUENCE</scope>
    <source>
        <strain evidence="3">Z8</strain>
    </source>
</reference>
<dbReference type="Gene3D" id="3.30.9.10">
    <property type="entry name" value="D-Amino Acid Oxidase, subunit A, domain 2"/>
    <property type="match status" value="1"/>
</dbReference>
<sequence>MDRHGRKDRQPVRDPVGAAVQPRVVIVGGAIVGSCVAYFLRMSGFEGAVTVVEQDPSYRRSSTSLSAASIRTQFGTPVNIHMSLFGAEFLRTVKSRFGPEADVGFVERGYLILGGPETVEARRAGAAMQRSQGADVSVLSPQETAARFPWINTDGLGIATTAEHHEGWFDAWALLSLVRRGAKDLGVDYVHAKASAIAITAGRVTGVKLDDGSVLQADWCVNAAGPGSGRLVRSVGIHLPVEPRKRTVFSIKAPLDRSGFPMLFDVSGAWIRPEGEGFICGIAPPEDEDPDATDDFDAAHELLENALWPALAHRVPALEELRVESAWAGHYEVNTLDHNGVIGFHDEVANLIFATGFSGHGVMHAPATGRGVAELITRGAFRSIDLSALGYHRVRSGTPLHETVVY</sequence>
<proteinExistence type="predicted"/>
<evidence type="ECO:0000259" key="2">
    <source>
        <dbReference type="Pfam" id="PF01266"/>
    </source>
</evidence>
<dbReference type="PANTHER" id="PTHR13847">
    <property type="entry name" value="SARCOSINE DEHYDROGENASE-RELATED"/>
    <property type="match status" value="1"/>
</dbReference>
<gene>
    <name evidence="3" type="ORF">J5Y06_14825</name>
</gene>
<dbReference type="EMBL" id="JAGIYY010000004">
    <property type="protein sequence ID" value="MBP0439930.1"/>
    <property type="molecule type" value="Genomic_DNA"/>
</dbReference>
<dbReference type="Pfam" id="PF01266">
    <property type="entry name" value="DAO"/>
    <property type="match status" value="1"/>
</dbReference>
<dbReference type="Gene3D" id="3.50.50.60">
    <property type="entry name" value="FAD/NAD(P)-binding domain"/>
    <property type="match status" value="1"/>
</dbReference>
<dbReference type="InterPro" id="IPR036188">
    <property type="entry name" value="FAD/NAD-bd_sf"/>
</dbReference>
<comment type="caution">
    <text evidence="3">The sequence shown here is derived from an EMBL/GenBank/DDBJ whole genome shotgun (WGS) entry which is preliminary data.</text>
</comment>
<keyword evidence="1" id="KW-0560">Oxidoreductase</keyword>
<dbReference type="GO" id="GO:0032981">
    <property type="term" value="P:mitochondrial respiratory chain complex I assembly"/>
    <property type="evidence" value="ECO:0007669"/>
    <property type="project" value="TreeGrafter"/>
</dbReference>
<keyword evidence="4" id="KW-1185">Reference proteome</keyword>
<organism evidence="3 4">
    <name type="scientific">Tianweitania sediminis</name>
    <dbReference type="NCBI Taxonomy" id="1502156"/>
    <lineage>
        <taxon>Bacteria</taxon>
        <taxon>Pseudomonadati</taxon>
        <taxon>Pseudomonadota</taxon>
        <taxon>Alphaproteobacteria</taxon>
        <taxon>Hyphomicrobiales</taxon>
        <taxon>Phyllobacteriaceae</taxon>
        <taxon>Tianweitania</taxon>
    </lineage>
</organism>
<evidence type="ECO:0000313" key="4">
    <source>
        <dbReference type="Proteomes" id="UP000666240"/>
    </source>
</evidence>
<protein>
    <submittedName>
        <fullName evidence="3">FAD-binding oxidoreductase</fullName>
    </submittedName>
</protein>
<dbReference type="GO" id="GO:0016491">
    <property type="term" value="F:oxidoreductase activity"/>
    <property type="evidence" value="ECO:0007669"/>
    <property type="project" value="UniProtKB-KW"/>
</dbReference>
<accession>A0A8J7R522</accession>
<dbReference type="SUPFAM" id="SSF51905">
    <property type="entry name" value="FAD/NAD(P)-binding domain"/>
    <property type="match status" value="1"/>
</dbReference>
<dbReference type="Proteomes" id="UP000666240">
    <property type="component" value="Unassembled WGS sequence"/>
</dbReference>
<dbReference type="PANTHER" id="PTHR13847:SF287">
    <property type="entry name" value="FAD-DEPENDENT OXIDOREDUCTASE DOMAIN-CONTAINING PROTEIN 1"/>
    <property type="match status" value="1"/>
</dbReference>
<dbReference type="GO" id="GO:0005737">
    <property type="term" value="C:cytoplasm"/>
    <property type="evidence" value="ECO:0007669"/>
    <property type="project" value="TreeGrafter"/>
</dbReference>
<evidence type="ECO:0000256" key="1">
    <source>
        <dbReference type="ARBA" id="ARBA00023002"/>
    </source>
</evidence>
<dbReference type="AlphaFoldDB" id="A0A8J7R522"/>
<name>A0A8J7R522_9HYPH</name>
<feature type="domain" description="FAD dependent oxidoreductase" evidence="2">
    <location>
        <begin position="23"/>
        <end position="375"/>
    </location>
</feature>
<evidence type="ECO:0000313" key="3">
    <source>
        <dbReference type="EMBL" id="MBP0439930.1"/>
    </source>
</evidence>
<dbReference type="PROSITE" id="PS51257">
    <property type="entry name" value="PROKAR_LIPOPROTEIN"/>
    <property type="match status" value="1"/>
</dbReference>
<dbReference type="InterPro" id="IPR006076">
    <property type="entry name" value="FAD-dep_OxRdtase"/>
</dbReference>